<proteinExistence type="predicted"/>
<feature type="domain" description="BED-type" evidence="4">
    <location>
        <begin position="65"/>
        <end position="91"/>
    </location>
</feature>
<sequence length="220" mass="24957">MPSRVSTAFFSSSTHRSTTPLMFKIVGSGIGSTGTTRGATSRTRKKNIAENRTDIGWKREIDIKDNDKKVKCNYCSKTFSGGIFRFKHHLASTREDSEPCATVPQEVKEMMLKIITEAEASLKKIKFDEDFSEETEKDNSSQSKGKCILNFVTKGRGDGTQVTINRMMKKDLKEQVDYQCDYFSIQVPCPLMLLRIPSLKSFVRWLGDIELVINLFLIMT</sequence>
<evidence type="ECO:0000256" key="1">
    <source>
        <dbReference type="ARBA" id="ARBA00022723"/>
    </source>
</evidence>
<dbReference type="Pfam" id="PF02892">
    <property type="entry name" value="zf-BED"/>
    <property type="match status" value="1"/>
</dbReference>
<dbReference type="GO" id="GO:0003677">
    <property type="term" value="F:DNA binding"/>
    <property type="evidence" value="ECO:0007669"/>
    <property type="project" value="InterPro"/>
</dbReference>
<dbReference type="PANTHER" id="PTHR46951:SF2">
    <property type="entry name" value="BED-TYPE DOMAIN-CONTAINING PROTEIN"/>
    <property type="match status" value="1"/>
</dbReference>
<organism evidence="5 6">
    <name type="scientific">Canna indica</name>
    <name type="common">Indian-shot</name>
    <dbReference type="NCBI Taxonomy" id="4628"/>
    <lineage>
        <taxon>Eukaryota</taxon>
        <taxon>Viridiplantae</taxon>
        <taxon>Streptophyta</taxon>
        <taxon>Embryophyta</taxon>
        <taxon>Tracheophyta</taxon>
        <taxon>Spermatophyta</taxon>
        <taxon>Magnoliopsida</taxon>
        <taxon>Liliopsida</taxon>
        <taxon>Zingiberales</taxon>
        <taxon>Cannaceae</taxon>
        <taxon>Canna</taxon>
    </lineage>
</organism>
<dbReference type="Proteomes" id="UP001327560">
    <property type="component" value="Chromosome 5"/>
</dbReference>
<keyword evidence="2" id="KW-0863">Zinc-finger</keyword>
<dbReference type="GO" id="GO:0008270">
    <property type="term" value="F:zinc ion binding"/>
    <property type="evidence" value="ECO:0007669"/>
    <property type="project" value="UniProtKB-KW"/>
</dbReference>
<evidence type="ECO:0000313" key="5">
    <source>
        <dbReference type="EMBL" id="WOL07641.1"/>
    </source>
</evidence>
<gene>
    <name evidence="5" type="ORF">Cni_G16386</name>
</gene>
<dbReference type="AlphaFoldDB" id="A0AAQ3QCI6"/>
<name>A0AAQ3QCI6_9LILI</name>
<evidence type="ECO:0000313" key="6">
    <source>
        <dbReference type="Proteomes" id="UP001327560"/>
    </source>
</evidence>
<protein>
    <recommendedName>
        <fullName evidence="4">BED-type domain-containing protein</fullName>
    </recommendedName>
</protein>
<keyword evidence="1" id="KW-0479">Metal-binding</keyword>
<keyword evidence="3" id="KW-0862">Zinc</keyword>
<dbReference type="EMBL" id="CP136894">
    <property type="protein sequence ID" value="WOL07641.1"/>
    <property type="molecule type" value="Genomic_DNA"/>
</dbReference>
<reference evidence="5 6" key="1">
    <citation type="submission" date="2023-10" db="EMBL/GenBank/DDBJ databases">
        <title>Chromosome-scale genome assembly provides insights into flower coloration mechanisms of Canna indica.</title>
        <authorList>
            <person name="Li C."/>
        </authorList>
    </citation>
    <scope>NUCLEOTIDE SEQUENCE [LARGE SCALE GENOMIC DNA]</scope>
    <source>
        <tissue evidence="5">Flower</tissue>
    </source>
</reference>
<dbReference type="PANTHER" id="PTHR46951">
    <property type="entry name" value="BED-TYPE DOMAIN-CONTAINING PROTEIN"/>
    <property type="match status" value="1"/>
</dbReference>
<evidence type="ECO:0000259" key="4">
    <source>
        <dbReference type="Pfam" id="PF02892"/>
    </source>
</evidence>
<evidence type="ECO:0000256" key="3">
    <source>
        <dbReference type="ARBA" id="ARBA00022833"/>
    </source>
</evidence>
<evidence type="ECO:0000256" key="2">
    <source>
        <dbReference type="ARBA" id="ARBA00022771"/>
    </source>
</evidence>
<keyword evidence="6" id="KW-1185">Reference proteome</keyword>
<accession>A0AAQ3QCI6</accession>
<dbReference type="InterPro" id="IPR003656">
    <property type="entry name" value="Znf_BED"/>
</dbReference>